<evidence type="ECO:0000313" key="2">
    <source>
        <dbReference type="EMBL" id="PNH01118.1"/>
    </source>
</evidence>
<dbReference type="Proteomes" id="UP000236333">
    <property type="component" value="Unassembled WGS sequence"/>
</dbReference>
<feature type="region of interest" description="Disordered" evidence="1">
    <location>
        <begin position="1"/>
        <end position="24"/>
    </location>
</feature>
<protein>
    <submittedName>
        <fullName evidence="2">Uncharacterized protein</fullName>
    </submittedName>
</protein>
<evidence type="ECO:0000256" key="1">
    <source>
        <dbReference type="SAM" id="MobiDB-lite"/>
    </source>
</evidence>
<keyword evidence="3" id="KW-1185">Reference proteome</keyword>
<proteinExistence type="predicted"/>
<gene>
    <name evidence="2" type="ORF">TSOC_013010</name>
</gene>
<dbReference type="AlphaFoldDB" id="A0A2J7ZLH1"/>
<name>A0A2J7ZLH1_9CHLO</name>
<comment type="caution">
    <text evidence="2">The sequence shown here is derived from an EMBL/GenBank/DDBJ whole genome shotgun (WGS) entry which is preliminary data.</text>
</comment>
<organism evidence="2 3">
    <name type="scientific">Tetrabaena socialis</name>
    <dbReference type="NCBI Taxonomy" id="47790"/>
    <lineage>
        <taxon>Eukaryota</taxon>
        <taxon>Viridiplantae</taxon>
        <taxon>Chlorophyta</taxon>
        <taxon>core chlorophytes</taxon>
        <taxon>Chlorophyceae</taxon>
        <taxon>CS clade</taxon>
        <taxon>Chlamydomonadales</taxon>
        <taxon>Tetrabaenaceae</taxon>
        <taxon>Tetrabaena</taxon>
    </lineage>
</organism>
<accession>A0A2J7ZLH1</accession>
<feature type="compositionally biased region" description="Low complexity" evidence="1">
    <location>
        <begin position="7"/>
        <end position="23"/>
    </location>
</feature>
<reference evidence="2 3" key="1">
    <citation type="journal article" date="2017" name="Mol. Biol. Evol.">
        <title>The 4-celled Tetrabaena socialis nuclear genome reveals the essential components for genetic control of cell number at the origin of multicellularity in the volvocine lineage.</title>
        <authorList>
            <person name="Featherston J."/>
            <person name="Arakaki Y."/>
            <person name="Hanschen E.R."/>
            <person name="Ferris P.J."/>
            <person name="Michod R.E."/>
            <person name="Olson B.J.S.C."/>
            <person name="Nozaki H."/>
            <person name="Durand P.M."/>
        </authorList>
    </citation>
    <scope>NUCLEOTIDE SEQUENCE [LARGE SCALE GENOMIC DNA]</scope>
    <source>
        <strain evidence="2 3">NIES-571</strain>
    </source>
</reference>
<evidence type="ECO:0000313" key="3">
    <source>
        <dbReference type="Proteomes" id="UP000236333"/>
    </source>
</evidence>
<dbReference type="EMBL" id="PGGS01001010">
    <property type="protein sequence ID" value="PNH01118.1"/>
    <property type="molecule type" value="Genomic_DNA"/>
</dbReference>
<sequence length="96" mass="9749">MDVPWLASQAGSGRADGASSRSAPEGSLLHRVEVLEEALEASLVAQEALITQMQAQAAAVKAAQEANEAALRGAQARTAALEAAVGAQQKGCCCVM</sequence>